<organism evidence="1 2">
    <name type="scientific">Armillaria gallica</name>
    <name type="common">Bulbous honey fungus</name>
    <name type="synonym">Armillaria bulbosa</name>
    <dbReference type="NCBI Taxonomy" id="47427"/>
    <lineage>
        <taxon>Eukaryota</taxon>
        <taxon>Fungi</taxon>
        <taxon>Dikarya</taxon>
        <taxon>Basidiomycota</taxon>
        <taxon>Agaricomycotina</taxon>
        <taxon>Agaricomycetes</taxon>
        <taxon>Agaricomycetidae</taxon>
        <taxon>Agaricales</taxon>
        <taxon>Marasmiineae</taxon>
        <taxon>Physalacriaceae</taxon>
        <taxon>Armillaria</taxon>
    </lineage>
</organism>
<sequence>MININHIRVSGGSGPFIRLILKNTMASFMTLELDCCDAELQDFADMVPITIRKLCIARCRSNVRFLLVPLNVEDLRVHGPDPDGDCVPIGITLRRLTDANIGKMRRLCLIDTCQEAGCRDLLHLTRALEDMHQKLLQLTPSFPVLKYSHIASRANKT</sequence>
<gene>
    <name evidence="1" type="ORF">ARMGADRAFT_1146753</name>
</gene>
<name>A0A2H3CD81_ARMGA</name>
<evidence type="ECO:0000313" key="2">
    <source>
        <dbReference type="Proteomes" id="UP000217790"/>
    </source>
</evidence>
<dbReference type="InParanoid" id="A0A2H3CD81"/>
<keyword evidence="2" id="KW-1185">Reference proteome</keyword>
<dbReference type="OrthoDB" id="10369391at2759"/>
<dbReference type="AlphaFoldDB" id="A0A2H3CD81"/>
<evidence type="ECO:0000313" key="1">
    <source>
        <dbReference type="EMBL" id="PBK81031.1"/>
    </source>
</evidence>
<reference evidence="2" key="1">
    <citation type="journal article" date="2017" name="Nat. Ecol. Evol.">
        <title>Genome expansion and lineage-specific genetic innovations in the forest pathogenic fungi Armillaria.</title>
        <authorList>
            <person name="Sipos G."/>
            <person name="Prasanna A.N."/>
            <person name="Walter M.C."/>
            <person name="O'Connor E."/>
            <person name="Balint B."/>
            <person name="Krizsan K."/>
            <person name="Kiss B."/>
            <person name="Hess J."/>
            <person name="Varga T."/>
            <person name="Slot J."/>
            <person name="Riley R."/>
            <person name="Boka B."/>
            <person name="Rigling D."/>
            <person name="Barry K."/>
            <person name="Lee J."/>
            <person name="Mihaltcheva S."/>
            <person name="LaButti K."/>
            <person name="Lipzen A."/>
            <person name="Waldron R."/>
            <person name="Moloney N.M."/>
            <person name="Sperisen C."/>
            <person name="Kredics L."/>
            <person name="Vagvoelgyi C."/>
            <person name="Patrignani A."/>
            <person name="Fitzpatrick D."/>
            <person name="Nagy I."/>
            <person name="Doyle S."/>
            <person name="Anderson J.B."/>
            <person name="Grigoriev I.V."/>
            <person name="Gueldener U."/>
            <person name="Muensterkoetter M."/>
            <person name="Nagy L.G."/>
        </authorList>
    </citation>
    <scope>NUCLEOTIDE SEQUENCE [LARGE SCALE GENOMIC DNA]</scope>
    <source>
        <strain evidence="2">Ar21-2</strain>
    </source>
</reference>
<protein>
    <submittedName>
        <fullName evidence="1">Uncharacterized protein</fullName>
    </submittedName>
</protein>
<dbReference type="Proteomes" id="UP000217790">
    <property type="component" value="Unassembled WGS sequence"/>
</dbReference>
<proteinExistence type="predicted"/>
<dbReference type="EMBL" id="KZ293736">
    <property type="protein sequence ID" value="PBK81031.1"/>
    <property type="molecule type" value="Genomic_DNA"/>
</dbReference>
<accession>A0A2H3CD81</accession>